<dbReference type="InterPro" id="IPR036259">
    <property type="entry name" value="MFS_trans_sf"/>
</dbReference>
<evidence type="ECO:0000256" key="1">
    <source>
        <dbReference type="ARBA" id="ARBA00004429"/>
    </source>
</evidence>
<feature type="transmembrane region" description="Helical" evidence="6">
    <location>
        <begin position="319"/>
        <end position="342"/>
    </location>
</feature>
<reference evidence="7 8" key="1">
    <citation type="journal article" date="2019" name="Int. J. Syst. Evol. Microbiol.">
        <title>The Global Catalogue of Microorganisms (GCM) 10K type strain sequencing project: providing services to taxonomists for standard genome sequencing and annotation.</title>
        <authorList>
            <consortium name="The Broad Institute Genomics Platform"/>
            <consortium name="The Broad Institute Genome Sequencing Center for Infectious Disease"/>
            <person name="Wu L."/>
            <person name="Ma J."/>
        </authorList>
    </citation>
    <scope>NUCLEOTIDE SEQUENCE [LARGE SCALE GENOMIC DNA]</scope>
    <source>
        <strain evidence="7 8">JCM 15089</strain>
    </source>
</reference>
<evidence type="ECO:0000313" key="7">
    <source>
        <dbReference type="EMBL" id="GAA0559219.1"/>
    </source>
</evidence>
<gene>
    <name evidence="7" type="primary">fucP_3</name>
    <name evidence="7" type="ORF">GCM10008942_04620</name>
</gene>
<keyword evidence="2" id="KW-1003">Cell membrane</keyword>
<dbReference type="RefSeq" id="WP_166931160.1">
    <property type="nucleotide sequence ID" value="NZ_BAAADD010000001.1"/>
</dbReference>
<dbReference type="Proteomes" id="UP001499951">
    <property type="component" value="Unassembled WGS sequence"/>
</dbReference>
<feature type="transmembrane region" description="Helical" evidence="6">
    <location>
        <begin position="81"/>
        <end position="100"/>
    </location>
</feature>
<feature type="transmembrane region" description="Helical" evidence="6">
    <location>
        <begin position="295"/>
        <end position="313"/>
    </location>
</feature>
<dbReference type="PANTHER" id="PTHR43702">
    <property type="entry name" value="L-FUCOSE-PROTON SYMPORTER"/>
    <property type="match status" value="1"/>
</dbReference>
<feature type="transmembrane region" description="Helical" evidence="6">
    <location>
        <begin position="12"/>
        <end position="32"/>
    </location>
</feature>
<sequence length="418" mass="43713">MAGERRSKAAGGFALPFALTVSLFALWGLGHWCFEALMPEFARNFRLSSNALAATQSIYSIVYFVGAIPAALFARRIGGKIAILVGLGAIGIGSFLFYPAAHTLNYMYFLAAVTIMACGWVALEIVANPLAAKLGPPETFVWRLNLAQSFYPIGALAGMAIAAWLVTRHEALPDQAHAAAIAHPYIVLGVGVLLLAYLFEEVRFPHMADDRVKGGSLIAVGKLLRAPKFLFALAAQALSVIALVSIWSPEVRALVDVLPGRPAGLLGSSLAWMLVALGVGRFAGTALMRTIAPSTVMAGFSLGGILCALIAAVSSGPMAAIAVLAASFFISITWPTILGLAIRNAGTSMKPATALICMAGAAGGMLHQFIRVALPFPTAQLAMLLPAICFAAIAAFAYVNRDKPLSPADETLSGDDDA</sequence>
<feature type="transmembrane region" description="Helical" evidence="6">
    <location>
        <begin position="52"/>
        <end position="74"/>
    </location>
</feature>
<dbReference type="EMBL" id="BAAADD010000001">
    <property type="protein sequence ID" value="GAA0559219.1"/>
    <property type="molecule type" value="Genomic_DNA"/>
</dbReference>
<evidence type="ECO:0000313" key="8">
    <source>
        <dbReference type="Proteomes" id="UP001499951"/>
    </source>
</evidence>
<feature type="transmembrane region" description="Helical" evidence="6">
    <location>
        <begin position="229"/>
        <end position="248"/>
    </location>
</feature>
<keyword evidence="5 6" id="KW-0472">Membrane</keyword>
<evidence type="ECO:0000256" key="2">
    <source>
        <dbReference type="ARBA" id="ARBA00022475"/>
    </source>
</evidence>
<dbReference type="InterPro" id="IPR050375">
    <property type="entry name" value="MFS_TsgA-like"/>
</dbReference>
<feature type="transmembrane region" description="Helical" evidence="6">
    <location>
        <begin position="178"/>
        <end position="199"/>
    </location>
</feature>
<dbReference type="PANTHER" id="PTHR43702:SF11">
    <property type="entry name" value="L-FUCOSE-PROTON SYMPORTER"/>
    <property type="match status" value="1"/>
</dbReference>
<comment type="subcellular location">
    <subcellularLocation>
        <location evidence="1">Cell inner membrane</location>
        <topology evidence="1">Multi-pass membrane protein</topology>
    </subcellularLocation>
</comment>
<dbReference type="SUPFAM" id="SSF103473">
    <property type="entry name" value="MFS general substrate transporter"/>
    <property type="match status" value="1"/>
</dbReference>
<dbReference type="Gene3D" id="1.20.1250.20">
    <property type="entry name" value="MFS general substrate transporter like domains"/>
    <property type="match status" value="2"/>
</dbReference>
<organism evidence="7 8">
    <name type="scientific">Rhizomicrobium electricum</name>
    <dbReference type="NCBI Taxonomy" id="480070"/>
    <lineage>
        <taxon>Bacteria</taxon>
        <taxon>Pseudomonadati</taxon>
        <taxon>Pseudomonadota</taxon>
        <taxon>Alphaproteobacteria</taxon>
        <taxon>Micropepsales</taxon>
        <taxon>Micropepsaceae</taxon>
        <taxon>Rhizomicrobium</taxon>
    </lineage>
</organism>
<proteinExistence type="predicted"/>
<protein>
    <submittedName>
        <fullName evidence="7">L-fucose:H+ symporter permease</fullName>
    </submittedName>
</protein>
<feature type="transmembrane region" description="Helical" evidence="6">
    <location>
        <begin position="354"/>
        <end position="374"/>
    </location>
</feature>
<evidence type="ECO:0000256" key="4">
    <source>
        <dbReference type="ARBA" id="ARBA00022989"/>
    </source>
</evidence>
<evidence type="ECO:0000256" key="5">
    <source>
        <dbReference type="ARBA" id="ARBA00023136"/>
    </source>
</evidence>
<dbReference type="Pfam" id="PF07690">
    <property type="entry name" value="MFS_1"/>
    <property type="match status" value="1"/>
</dbReference>
<feature type="transmembrane region" description="Helical" evidence="6">
    <location>
        <begin position="106"/>
        <end position="127"/>
    </location>
</feature>
<name>A0ABN1E508_9PROT</name>
<feature type="transmembrane region" description="Helical" evidence="6">
    <location>
        <begin position="148"/>
        <end position="166"/>
    </location>
</feature>
<evidence type="ECO:0000256" key="3">
    <source>
        <dbReference type="ARBA" id="ARBA00022692"/>
    </source>
</evidence>
<feature type="transmembrane region" description="Helical" evidence="6">
    <location>
        <begin position="380"/>
        <end position="399"/>
    </location>
</feature>
<accession>A0ABN1E508</accession>
<keyword evidence="3 6" id="KW-0812">Transmembrane</keyword>
<comment type="caution">
    <text evidence="7">The sequence shown here is derived from an EMBL/GenBank/DDBJ whole genome shotgun (WGS) entry which is preliminary data.</text>
</comment>
<dbReference type="InterPro" id="IPR011701">
    <property type="entry name" value="MFS"/>
</dbReference>
<feature type="transmembrane region" description="Helical" evidence="6">
    <location>
        <begin position="263"/>
        <end position="283"/>
    </location>
</feature>
<keyword evidence="8" id="KW-1185">Reference proteome</keyword>
<evidence type="ECO:0000256" key="6">
    <source>
        <dbReference type="SAM" id="Phobius"/>
    </source>
</evidence>
<keyword evidence="4 6" id="KW-1133">Transmembrane helix</keyword>